<reference evidence="12" key="1">
    <citation type="journal article" date="2019" name="Int. J. Syst. Evol. Microbiol.">
        <title>The Global Catalogue of Microorganisms (GCM) 10K type strain sequencing project: providing services to taxonomists for standard genome sequencing and annotation.</title>
        <authorList>
            <consortium name="The Broad Institute Genomics Platform"/>
            <consortium name="The Broad Institute Genome Sequencing Center for Infectious Disease"/>
            <person name="Wu L."/>
            <person name="Ma J."/>
        </authorList>
    </citation>
    <scope>NUCLEOTIDE SEQUENCE [LARGE SCALE GENOMIC DNA]</scope>
    <source>
        <strain evidence="12">JCM 15900</strain>
    </source>
</reference>
<dbReference type="InterPro" id="IPR055348">
    <property type="entry name" value="DctQ"/>
</dbReference>
<evidence type="ECO:0000256" key="8">
    <source>
        <dbReference type="ARBA" id="ARBA00038436"/>
    </source>
</evidence>
<keyword evidence="2" id="KW-0813">Transport</keyword>
<keyword evidence="12" id="KW-1185">Reference proteome</keyword>
<name>A0ABP5IIB2_9MICO</name>
<proteinExistence type="inferred from homology"/>
<dbReference type="Proteomes" id="UP001500984">
    <property type="component" value="Unassembled WGS sequence"/>
</dbReference>
<sequence>MSAQQELLPEPADATAAGPQFKDLHPAVRVIAAGSVTAAAVALAVLFALMLAEAAARYLFASPLGWNVSLVERVLMPGAVFLALPWMYACAGHVSAGLVYSRLPSSVQTAARVVTLIAVLGSAIVLLVAGVNGAASAFALGDAPPPGSSDIGLPTWVWLSLQPVGALGLLAVALIDAPRFLRSGEVES</sequence>
<evidence type="ECO:0000256" key="9">
    <source>
        <dbReference type="SAM" id="Phobius"/>
    </source>
</evidence>
<feature type="transmembrane region" description="Helical" evidence="9">
    <location>
        <begin position="113"/>
        <end position="135"/>
    </location>
</feature>
<organism evidence="11 12">
    <name type="scientific">Brevibacterium salitolerans</name>
    <dbReference type="NCBI Taxonomy" id="1403566"/>
    <lineage>
        <taxon>Bacteria</taxon>
        <taxon>Bacillati</taxon>
        <taxon>Actinomycetota</taxon>
        <taxon>Actinomycetes</taxon>
        <taxon>Micrococcales</taxon>
        <taxon>Brevibacteriaceae</taxon>
        <taxon>Brevibacterium</taxon>
    </lineage>
</organism>
<evidence type="ECO:0000313" key="12">
    <source>
        <dbReference type="Proteomes" id="UP001500984"/>
    </source>
</evidence>
<evidence type="ECO:0000256" key="5">
    <source>
        <dbReference type="ARBA" id="ARBA00022692"/>
    </source>
</evidence>
<dbReference type="EMBL" id="BAAAPZ010000008">
    <property type="protein sequence ID" value="GAA2100703.1"/>
    <property type="molecule type" value="Genomic_DNA"/>
</dbReference>
<comment type="similarity">
    <text evidence="8">Belongs to the TRAP transporter small permease family.</text>
</comment>
<feature type="transmembrane region" description="Helical" evidence="9">
    <location>
        <begin position="155"/>
        <end position="175"/>
    </location>
</feature>
<dbReference type="RefSeq" id="WP_291799432.1">
    <property type="nucleotide sequence ID" value="NZ_BAAAPZ010000008.1"/>
</dbReference>
<evidence type="ECO:0000256" key="1">
    <source>
        <dbReference type="ARBA" id="ARBA00004429"/>
    </source>
</evidence>
<feature type="transmembrane region" description="Helical" evidence="9">
    <location>
        <begin position="30"/>
        <end position="60"/>
    </location>
</feature>
<evidence type="ECO:0000256" key="2">
    <source>
        <dbReference type="ARBA" id="ARBA00022448"/>
    </source>
</evidence>
<feature type="domain" description="Tripartite ATP-independent periplasmic transporters DctQ component" evidence="10">
    <location>
        <begin position="47"/>
        <end position="175"/>
    </location>
</feature>
<gene>
    <name evidence="11" type="ORF">GCM10009823_23230</name>
</gene>
<protein>
    <recommendedName>
        <fullName evidence="10">Tripartite ATP-independent periplasmic transporters DctQ component domain-containing protein</fullName>
    </recommendedName>
</protein>
<evidence type="ECO:0000256" key="3">
    <source>
        <dbReference type="ARBA" id="ARBA00022475"/>
    </source>
</evidence>
<dbReference type="PANTHER" id="PTHR35011:SF10">
    <property type="entry name" value="TRAP TRANSPORTER SMALL PERMEASE PROTEIN"/>
    <property type="match status" value="1"/>
</dbReference>
<dbReference type="InterPro" id="IPR007387">
    <property type="entry name" value="TRAP_DctQ"/>
</dbReference>
<dbReference type="Pfam" id="PF04290">
    <property type="entry name" value="DctQ"/>
    <property type="match status" value="1"/>
</dbReference>
<evidence type="ECO:0000313" key="11">
    <source>
        <dbReference type="EMBL" id="GAA2100703.1"/>
    </source>
</evidence>
<evidence type="ECO:0000256" key="6">
    <source>
        <dbReference type="ARBA" id="ARBA00022989"/>
    </source>
</evidence>
<feature type="transmembrane region" description="Helical" evidence="9">
    <location>
        <begin position="80"/>
        <end position="101"/>
    </location>
</feature>
<keyword evidence="7 9" id="KW-0472">Membrane</keyword>
<evidence type="ECO:0000256" key="7">
    <source>
        <dbReference type="ARBA" id="ARBA00023136"/>
    </source>
</evidence>
<evidence type="ECO:0000256" key="4">
    <source>
        <dbReference type="ARBA" id="ARBA00022519"/>
    </source>
</evidence>
<keyword evidence="4" id="KW-0997">Cell inner membrane</keyword>
<comment type="subcellular location">
    <subcellularLocation>
        <location evidence="1">Cell inner membrane</location>
        <topology evidence="1">Multi-pass membrane protein</topology>
    </subcellularLocation>
</comment>
<accession>A0ABP5IIB2</accession>
<keyword evidence="3" id="KW-1003">Cell membrane</keyword>
<evidence type="ECO:0000259" key="10">
    <source>
        <dbReference type="Pfam" id="PF04290"/>
    </source>
</evidence>
<dbReference type="PANTHER" id="PTHR35011">
    <property type="entry name" value="2,3-DIKETO-L-GULONATE TRAP TRANSPORTER SMALL PERMEASE PROTEIN YIAM"/>
    <property type="match status" value="1"/>
</dbReference>
<keyword evidence="6 9" id="KW-1133">Transmembrane helix</keyword>
<comment type="caution">
    <text evidence="11">The sequence shown here is derived from an EMBL/GenBank/DDBJ whole genome shotgun (WGS) entry which is preliminary data.</text>
</comment>
<keyword evidence="5 9" id="KW-0812">Transmembrane</keyword>